<dbReference type="Proteomes" id="UP000050417">
    <property type="component" value="Unassembled WGS sequence"/>
</dbReference>
<feature type="transmembrane region" description="Helical" evidence="3">
    <location>
        <begin position="194"/>
        <end position="214"/>
    </location>
</feature>
<dbReference type="GO" id="GO:0016020">
    <property type="term" value="C:membrane"/>
    <property type="evidence" value="ECO:0007669"/>
    <property type="project" value="InterPro"/>
</dbReference>
<name>A0A0P6XEF3_9CHLR</name>
<dbReference type="PANTHER" id="PTHR43653">
    <property type="entry name" value="CYTOCHROME C ASSEMBLY PROTEIN-RELATED"/>
    <property type="match status" value="1"/>
</dbReference>
<evidence type="ECO:0000256" key="3">
    <source>
        <dbReference type="SAM" id="Phobius"/>
    </source>
</evidence>
<dbReference type="InterPro" id="IPR032523">
    <property type="entry name" value="CcmF_C"/>
</dbReference>
<protein>
    <recommendedName>
        <fullName evidence="4">Cytochrome c-type biogenesis protein CcmF C-terminal domain-containing protein</fullName>
    </recommendedName>
</protein>
<dbReference type="InterPro" id="IPR003567">
    <property type="entry name" value="Cyt_c_biogenesis"/>
</dbReference>
<evidence type="ECO:0000313" key="5">
    <source>
        <dbReference type="EMBL" id="KPL78587.1"/>
    </source>
</evidence>
<keyword evidence="3" id="KW-0472">Membrane</keyword>
<comment type="similarity">
    <text evidence="1">Belongs to the CcmF/CycK/Ccl1/NrfE/CcsA family.</text>
</comment>
<keyword evidence="3" id="KW-1133">Transmembrane helix</keyword>
<gene>
    <name evidence="5" type="ORF">ADN00_06610</name>
</gene>
<feature type="transmembrane region" description="Helical" evidence="3">
    <location>
        <begin position="639"/>
        <end position="659"/>
    </location>
</feature>
<dbReference type="AlphaFoldDB" id="A0A0P6XEF3"/>
<dbReference type="PANTHER" id="PTHR43653:SF1">
    <property type="entry name" value="CYTOCHROME C-TYPE BIOGENESIS PROTEIN CCMF"/>
    <property type="match status" value="1"/>
</dbReference>
<feature type="transmembrane region" description="Helical" evidence="3">
    <location>
        <begin position="226"/>
        <end position="246"/>
    </location>
</feature>
<feature type="transmembrane region" description="Helical" evidence="3">
    <location>
        <begin position="47"/>
        <end position="72"/>
    </location>
</feature>
<feature type="transmembrane region" description="Helical" evidence="3">
    <location>
        <begin position="125"/>
        <end position="143"/>
    </location>
</feature>
<comment type="caution">
    <text evidence="5">The sequence shown here is derived from an EMBL/GenBank/DDBJ whole genome shotgun (WGS) entry which is preliminary data.</text>
</comment>
<dbReference type="GO" id="GO:0015232">
    <property type="term" value="F:heme transmembrane transporter activity"/>
    <property type="evidence" value="ECO:0007669"/>
    <property type="project" value="InterPro"/>
</dbReference>
<proteinExistence type="inferred from homology"/>
<accession>A0A0P6XEF3</accession>
<dbReference type="Pfam" id="PF16327">
    <property type="entry name" value="CcmF_C"/>
    <property type="match status" value="1"/>
</dbReference>
<feature type="transmembrane region" description="Helical" evidence="3">
    <location>
        <begin position="516"/>
        <end position="535"/>
    </location>
</feature>
<keyword evidence="3" id="KW-0812">Transmembrane</keyword>
<evidence type="ECO:0000313" key="6">
    <source>
        <dbReference type="Proteomes" id="UP000050417"/>
    </source>
</evidence>
<evidence type="ECO:0000256" key="2">
    <source>
        <dbReference type="ARBA" id="ARBA00022748"/>
    </source>
</evidence>
<feature type="transmembrane region" description="Helical" evidence="3">
    <location>
        <begin position="92"/>
        <end position="113"/>
    </location>
</feature>
<dbReference type="GO" id="GO:0017004">
    <property type="term" value="P:cytochrome complex assembly"/>
    <property type="evidence" value="ECO:0007669"/>
    <property type="project" value="UniProtKB-KW"/>
</dbReference>
<dbReference type="STRING" id="1134406.ADN00_06610"/>
<feature type="transmembrane region" description="Helical" evidence="3">
    <location>
        <begin position="266"/>
        <end position="283"/>
    </location>
</feature>
<sequence>MVSEVASGSLVLALVSCLVGIGAAMISVRRNLLAWAESARVSLLVQFGLVSFSLLLTSVQFLFGFLHVRIVYESTRLGMTPLERLAAITSQSEGAMLVFVWFIGLAGLMLALLNWSGERQQQPGVTAIFLGIQAVFLGILVFTENPYLRMWQEQEGKLLLAVSQPGGCLLFCPAAGRGMLPPDFSWLAWAQRPLLFFSTGLVTAGFAIAVAALITGRLNASDLARAHPIFFGAWMVLGAAIVIEVVRKYRSDPASGLWTWDQEQTAVLVTLLLVSALLHGLSAHRNRGLFRHATLCLIVLAYLALMVVAMNAIFTEDLNDLQRGKPWLQVFWAAAGLAAVVGLILRWRNLKSEERIESVVSREALTGMGIILLCGLAAIGVWGLAAPLLAERLFGSQLVFEVGQYRKAMAPPVLFILFLLALAPSSAWRFSTAHTLAHGLWKPLLISILAMGLWMLLGVRYRPALIVLWLVGFGIISNLMNFSRKARAIAHLQQVSHSQALAFMLGKNAYRYGGHIIHLGVLMTMIGIVGVQMLTVESQGRVRTGESLRLAGYEFVFRGASTQLLQSDHQAVTAEVEVRRQGKQPSGMLYPRIDYFTGEPAQTTFGRSASLAGDTFVSLADWLPASAESAVLRVYFSPLVTWTWIGLLMILTGGMYQLARWPKTHLPSLRLTAERREGGLSGRQPEAED</sequence>
<feature type="domain" description="Cytochrome c-type biogenesis protein CcmF C-terminal" evidence="4">
    <location>
        <begin position="345"/>
        <end position="658"/>
    </location>
</feature>
<feature type="transmembrane region" description="Helical" evidence="3">
    <location>
        <begin position="6"/>
        <end position="26"/>
    </location>
</feature>
<reference evidence="5 6" key="1">
    <citation type="submission" date="2015-07" db="EMBL/GenBank/DDBJ databases">
        <title>Genome sequence of Ornatilinea apprima DSM 23815.</title>
        <authorList>
            <person name="Hemp J."/>
            <person name="Ward L.M."/>
            <person name="Pace L.A."/>
            <person name="Fischer W.W."/>
        </authorList>
    </citation>
    <scope>NUCLEOTIDE SEQUENCE [LARGE SCALE GENOMIC DNA]</scope>
    <source>
        <strain evidence="5 6">P3M-1</strain>
    </source>
</reference>
<feature type="transmembrane region" description="Helical" evidence="3">
    <location>
        <begin position="440"/>
        <end position="457"/>
    </location>
</feature>
<feature type="transmembrane region" description="Helical" evidence="3">
    <location>
        <begin position="295"/>
        <end position="314"/>
    </location>
</feature>
<keyword evidence="2" id="KW-0201">Cytochrome c-type biogenesis</keyword>
<organism evidence="5 6">
    <name type="scientific">Ornatilinea apprima</name>
    <dbReference type="NCBI Taxonomy" id="1134406"/>
    <lineage>
        <taxon>Bacteria</taxon>
        <taxon>Bacillati</taxon>
        <taxon>Chloroflexota</taxon>
        <taxon>Anaerolineae</taxon>
        <taxon>Anaerolineales</taxon>
        <taxon>Anaerolineaceae</taxon>
        <taxon>Ornatilinea</taxon>
    </lineage>
</organism>
<feature type="transmembrane region" description="Helical" evidence="3">
    <location>
        <begin position="365"/>
        <end position="389"/>
    </location>
</feature>
<keyword evidence="6" id="KW-1185">Reference proteome</keyword>
<dbReference type="RefSeq" id="WP_075062189.1">
    <property type="nucleotide sequence ID" value="NZ_LGCL01000017.1"/>
</dbReference>
<evidence type="ECO:0000259" key="4">
    <source>
        <dbReference type="Pfam" id="PF16327"/>
    </source>
</evidence>
<feature type="transmembrane region" description="Helical" evidence="3">
    <location>
        <begin position="326"/>
        <end position="345"/>
    </location>
</feature>
<evidence type="ECO:0000256" key="1">
    <source>
        <dbReference type="ARBA" id="ARBA00009186"/>
    </source>
</evidence>
<dbReference type="EMBL" id="LGCL01000017">
    <property type="protein sequence ID" value="KPL78587.1"/>
    <property type="molecule type" value="Genomic_DNA"/>
</dbReference>
<feature type="transmembrane region" description="Helical" evidence="3">
    <location>
        <begin position="463"/>
        <end position="482"/>
    </location>
</feature>
<dbReference type="OrthoDB" id="9761451at2"/>
<feature type="transmembrane region" description="Helical" evidence="3">
    <location>
        <begin position="409"/>
        <end position="428"/>
    </location>
</feature>